<evidence type="ECO:0000313" key="6">
    <source>
        <dbReference type="EMBL" id="MBJ7537946.1"/>
    </source>
</evidence>
<evidence type="ECO:0000256" key="1">
    <source>
        <dbReference type="ARBA" id="ARBA00001096"/>
    </source>
</evidence>
<dbReference type="InterPro" id="IPR025532">
    <property type="entry name" value="G6P_1-epimerase"/>
</dbReference>
<dbReference type="InterPro" id="IPR011013">
    <property type="entry name" value="Gal_mutarotase_sf_dom"/>
</dbReference>
<keyword evidence="3 4" id="KW-0413">Isomerase</keyword>
<dbReference type="InterPro" id="IPR014718">
    <property type="entry name" value="GH-type_carb-bd"/>
</dbReference>
<feature type="active site" evidence="5">
    <location>
        <position position="172"/>
    </location>
</feature>
<gene>
    <name evidence="6" type="ORF">I8J31_09710</name>
</gene>
<evidence type="ECO:0000256" key="3">
    <source>
        <dbReference type="ARBA" id="ARBA00023235"/>
    </source>
</evidence>
<dbReference type="EMBL" id="JAEMNX010000009">
    <property type="protein sequence ID" value="MBJ7537946.1"/>
    <property type="molecule type" value="Genomic_DNA"/>
</dbReference>
<dbReference type="RefSeq" id="WP_199468243.1">
    <property type="nucleotide sequence ID" value="NZ_JAEMNX010000009.1"/>
</dbReference>
<proteinExistence type="inferred from homology"/>
<organism evidence="6 7">
    <name type="scientific">Marinomonas transparens</name>
    <dbReference type="NCBI Taxonomy" id="2795388"/>
    <lineage>
        <taxon>Bacteria</taxon>
        <taxon>Pseudomonadati</taxon>
        <taxon>Pseudomonadota</taxon>
        <taxon>Gammaproteobacteria</taxon>
        <taxon>Oceanospirillales</taxon>
        <taxon>Oceanospirillaceae</taxon>
        <taxon>Marinomonas</taxon>
    </lineage>
</organism>
<feature type="active site" evidence="5">
    <location>
        <position position="275"/>
    </location>
</feature>
<protein>
    <recommendedName>
        <fullName evidence="4">Putative glucose-6-phosphate 1-epimerase</fullName>
        <ecNumber evidence="4">5.1.3.15</ecNumber>
    </recommendedName>
</protein>
<comment type="catalytic activity">
    <reaction evidence="1">
        <text>alpha-D-glucose 6-phosphate = beta-D-glucose 6-phosphate</text>
        <dbReference type="Rhea" id="RHEA:16249"/>
        <dbReference type="ChEBI" id="CHEBI:58225"/>
        <dbReference type="ChEBI" id="CHEBI:58247"/>
        <dbReference type="EC" id="5.1.3.15"/>
    </reaction>
</comment>
<reference evidence="6" key="1">
    <citation type="submission" date="2020-12" db="EMBL/GenBank/DDBJ databases">
        <title>Marinomonas arctica sp. nov., a psychrotolerant bacterium isolated from the Arctic.</title>
        <authorList>
            <person name="Zhang Y."/>
        </authorList>
    </citation>
    <scope>NUCLEOTIDE SEQUENCE</scope>
    <source>
        <strain evidence="6">C1424</strain>
    </source>
</reference>
<dbReference type="GO" id="GO:0005975">
    <property type="term" value="P:carbohydrate metabolic process"/>
    <property type="evidence" value="ECO:0007669"/>
    <property type="project" value="InterPro"/>
</dbReference>
<evidence type="ECO:0000256" key="2">
    <source>
        <dbReference type="ARBA" id="ARBA00005866"/>
    </source>
</evidence>
<comment type="similarity">
    <text evidence="2 4">Belongs to the glucose-6-phosphate 1-epimerase family.</text>
</comment>
<dbReference type="Gene3D" id="2.70.98.10">
    <property type="match status" value="1"/>
</dbReference>
<accession>A0A934JLD5</accession>
<dbReference type="GO" id="GO:0047938">
    <property type="term" value="F:glucose-6-phosphate 1-epimerase activity"/>
    <property type="evidence" value="ECO:0007669"/>
    <property type="project" value="UniProtKB-UniRule"/>
</dbReference>
<dbReference type="CDD" id="cd09020">
    <property type="entry name" value="D-hex-6-P-epi_like"/>
    <property type="match status" value="1"/>
</dbReference>
<comment type="caution">
    <text evidence="6">The sequence shown here is derived from an EMBL/GenBank/DDBJ whole genome shotgun (WGS) entry which is preliminary data.</text>
</comment>
<evidence type="ECO:0000256" key="4">
    <source>
        <dbReference type="PIRNR" id="PIRNR016020"/>
    </source>
</evidence>
<keyword evidence="7" id="KW-1185">Reference proteome</keyword>
<dbReference type="PANTHER" id="PTHR11122:SF13">
    <property type="entry name" value="GLUCOSE-6-PHOSPHATE 1-EPIMERASE"/>
    <property type="match status" value="1"/>
</dbReference>
<dbReference type="PANTHER" id="PTHR11122">
    <property type="entry name" value="APOSPORY-ASSOCIATED PROTEIN C-RELATED"/>
    <property type="match status" value="1"/>
</dbReference>
<dbReference type="Proteomes" id="UP000628710">
    <property type="component" value="Unassembled WGS sequence"/>
</dbReference>
<dbReference type="InterPro" id="IPR008183">
    <property type="entry name" value="Aldose_1/G6P_1-epimerase"/>
</dbReference>
<dbReference type="GO" id="GO:0030246">
    <property type="term" value="F:carbohydrate binding"/>
    <property type="evidence" value="ECO:0007669"/>
    <property type="project" value="UniProtKB-UniRule"/>
</dbReference>
<name>A0A934JLD5_9GAMM</name>
<dbReference type="SUPFAM" id="SSF74650">
    <property type="entry name" value="Galactose mutarotase-like"/>
    <property type="match status" value="1"/>
</dbReference>
<sequence length="305" mass="34884">MNSQLMQELEALGGEIRPASLKKCDEIVIEQPGFTARIALWGGHLASFVPFGQEDLLFQSNNKGGKGRFGRRHFGVPVCWPWFGAYESDEDFPAHGLARYFRWKFSEAGRFKNGDVKIVIQLASEDHPLLEEMWPQAFELRQVFRFSSKEFRINFSAANLSDQSMPVSEALHTYFRVGNSKKTEVRGLDQVSYVDKFDNGDMKQQKGPITSCDYMDSVYLSAPDQTEIHDKKLKRKLIIRTEGSQSTVLWNPGEALAKQRNDMDDEDYRHFVCLETANALSEAYSIAPGEMHQLKLKVHFEELDE</sequence>
<dbReference type="Pfam" id="PF01263">
    <property type="entry name" value="Aldose_epim"/>
    <property type="match status" value="1"/>
</dbReference>
<evidence type="ECO:0000256" key="5">
    <source>
        <dbReference type="PIRSR" id="PIRSR016020-1"/>
    </source>
</evidence>
<evidence type="ECO:0000313" key="7">
    <source>
        <dbReference type="Proteomes" id="UP000628710"/>
    </source>
</evidence>
<dbReference type="EC" id="5.1.3.15" evidence="4"/>
<dbReference type="PIRSF" id="PIRSF016020">
    <property type="entry name" value="PHexose_mutarotase"/>
    <property type="match status" value="1"/>
</dbReference>
<dbReference type="AlphaFoldDB" id="A0A934JLD5"/>